<dbReference type="SUPFAM" id="SSF51735">
    <property type="entry name" value="NAD(P)-binding Rossmann-fold domains"/>
    <property type="match status" value="1"/>
</dbReference>
<dbReference type="PANTHER" id="PTHR33303:SF2">
    <property type="entry name" value="COA-BINDING DOMAIN-CONTAINING PROTEIN"/>
    <property type="match status" value="1"/>
</dbReference>
<dbReference type="Proteomes" id="UP001278500">
    <property type="component" value="Unassembled WGS sequence"/>
</dbReference>
<dbReference type="GeneID" id="87867010"/>
<gene>
    <name evidence="2" type="ORF">B0H65DRAFT_551920</name>
</gene>
<dbReference type="InterPro" id="IPR036291">
    <property type="entry name" value="NAD(P)-bd_dom_sf"/>
</dbReference>
<organism evidence="2 3">
    <name type="scientific">Neurospora tetraspora</name>
    <dbReference type="NCBI Taxonomy" id="94610"/>
    <lineage>
        <taxon>Eukaryota</taxon>
        <taxon>Fungi</taxon>
        <taxon>Dikarya</taxon>
        <taxon>Ascomycota</taxon>
        <taxon>Pezizomycotina</taxon>
        <taxon>Sordariomycetes</taxon>
        <taxon>Sordariomycetidae</taxon>
        <taxon>Sordariales</taxon>
        <taxon>Sordariaceae</taxon>
        <taxon>Neurospora</taxon>
    </lineage>
</organism>
<reference evidence="2" key="1">
    <citation type="journal article" date="2023" name="Mol. Phylogenet. Evol.">
        <title>Genome-scale phylogeny and comparative genomics of the fungal order Sordariales.</title>
        <authorList>
            <person name="Hensen N."/>
            <person name="Bonometti L."/>
            <person name="Westerberg I."/>
            <person name="Brannstrom I.O."/>
            <person name="Guillou S."/>
            <person name="Cros-Aarteil S."/>
            <person name="Calhoun S."/>
            <person name="Haridas S."/>
            <person name="Kuo A."/>
            <person name="Mondo S."/>
            <person name="Pangilinan J."/>
            <person name="Riley R."/>
            <person name="LaButti K."/>
            <person name="Andreopoulos B."/>
            <person name="Lipzen A."/>
            <person name="Chen C."/>
            <person name="Yan M."/>
            <person name="Daum C."/>
            <person name="Ng V."/>
            <person name="Clum A."/>
            <person name="Steindorff A."/>
            <person name="Ohm R.A."/>
            <person name="Martin F."/>
            <person name="Silar P."/>
            <person name="Natvig D.O."/>
            <person name="Lalanne C."/>
            <person name="Gautier V."/>
            <person name="Ament-Velasquez S.L."/>
            <person name="Kruys A."/>
            <person name="Hutchinson M.I."/>
            <person name="Powell A.J."/>
            <person name="Barry K."/>
            <person name="Miller A.N."/>
            <person name="Grigoriev I.V."/>
            <person name="Debuchy R."/>
            <person name="Gladieux P."/>
            <person name="Hiltunen Thoren M."/>
            <person name="Johannesson H."/>
        </authorList>
    </citation>
    <scope>NUCLEOTIDE SEQUENCE</scope>
    <source>
        <strain evidence="2">CBS 560.94</strain>
    </source>
</reference>
<dbReference type="PANTHER" id="PTHR33303">
    <property type="entry name" value="CYTOPLASMIC PROTEIN-RELATED"/>
    <property type="match status" value="1"/>
</dbReference>
<proteinExistence type="predicted"/>
<dbReference type="Gene3D" id="3.40.50.720">
    <property type="entry name" value="NAD(P)-binding Rossmann-like Domain"/>
    <property type="match status" value="1"/>
</dbReference>
<dbReference type="RefSeq" id="XP_062678538.1">
    <property type="nucleotide sequence ID" value="XM_062829856.1"/>
</dbReference>
<feature type="domain" description="CoA-binding" evidence="1">
    <location>
        <begin position="11"/>
        <end position="108"/>
    </location>
</feature>
<protein>
    <submittedName>
        <fullName evidence="2">CoA binding domain-containing protein</fullName>
    </submittedName>
</protein>
<evidence type="ECO:0000259" key="1">
    <source>
        <dbReference type="SMART" id="SM00881"/>
    </source>
</evidence>
<reference evidence="2" key="2">
    <citation type="submission" date="2023-06" db="EMBL/GenBank/DDBJ databases">
        <authorList>
            <consortium name="Lawrence Berkeley National Laboratory"/>
            <person name="Haridas S."/>
            <person name="Hensen N."/>
            <person name="Bonometti L."/>
            <person name="Westerberg I."/>
            <person name="Brannstrom I.O."/>
            <person name="Guillou S."/>
            <person name="Cros-Aarteil S."/>
            <person name="Calhoun S."/>
            <person name="Kuo A."/>
            <person name="Mondo S."/>
            <person name="Pangilinan J."/>
            <person name="Riley R."/>
            <person name="Labutti K."/>
            <person name="Andreopoulos B."/>
            <person name="Lipzen A."/>
            <person name="Chen C."/>
            <person name="Yanf M."/>
            <person name="Daum C."/>
            <person name="Ng V."/>
            <person name="Clum A."/>
            <person name="Steindorff A."/>
            <person name="Ohm R."/>
            <person name="Martin F."/>
            <person name="Silar P."/>
            <person name="Natvig D."/>
            <person name="Lalanne C."/>
            <person name="Gautier V."/>
            <person name="Ament-Velasquez S.L."/>
            <person name="Kruys A."/>
            <person name="Hutchinson M.I."/>
            <person name="Powell A.J."/>
            <person name="Barry K."/>
            <person name="Miller A.N."/>
            <person name="Grigoriev I.V."/>
            <person name="Debuchy R."/>
            <person name="Gladieux P."/>
            <person name="Thoren M.H."/>
            <person name="Johannesson H."/>
        </authorList>
    </citation>
    <scope>NUCLEOTIDE SEQUENCE</scope>
    <source>
        <strain evidence="2">CBS 560.94</strain>
    </source>
</reference>
<accession>A0AAE0J9L7</accession>
<dbReference type="AlphaFoldDB" id="A0AAE0J9L7"/>
<name>A0AAE0J9L7_9PEZI</name>
<comment type="caution">
    <text evidence="2">The sequence shown here is derived from an EMBL/GenBank/DDBJ whole genome shotgun (WGS) entry which is preliminary data.</text>
</comment>
<evidence type="ECO:0000313" key="3">
    <source>
        <dbReference type="Proteomes" id="UP001278500"/>
    </source>
</evidence>
<keyword evidence="3" id="KW-1185">Reference proteome</keyword>
<sequence length="151" mass="16060">MSATDATAKTFFSSPKFAVVGASTNTEKFGYKVFKWYADRDLPATPINPQGAALTVNGQSYPAIKSLSELENPKETSVSIITGPAITLKTLQEAKELGVPAVWLQPGTFNDEVLAYANENFQTVVAGKGSWGGEGWCVLVDGERSLGGARL</sequence>
<evidence type="ECO:0000313" key="2">
    <source>
        <dbReference type="EMBL" id="KAK3339178.1"/>
    </source>
</evidence>
<dbReference type="InterPro" id="IPR003781">
    <property type="entry name" value="CoA-bd"/>
</dbReference>
<dbReference type="Pfam" id="PF13380">
    <property type="entry name" value="CoA_binding_2"/>
    <property type="match status" value="1"/>
</dbReference>
<dbReference type="SMART" id="SM00881">
    <property type="entry name" value="CoA_binding"/>
    <property type="match status" value="1"/>
</dbReference>
<dbReference type="EMBL" id="JAUEPP010000007">
    <property type="protein sequence ID" value="KAK3339178.1"/>
    <property type="molecule type" value="Genomic_DNA"/>
</dbReference>